<dbReference type="NCBIfam" id="NF008315">
    <property type="entry name" value="PRK11103.1"/>
    <property type="match status" value="1"/>
</dbReference>
<accession>D4G7R1</accession>
<keyword evidence="8 9" id="KW-0472">Membrane</keyword>
<dbReference type="HOGENOM" id="CLU_060742_2_0_6"/>
<keyword evidence="5" id="KW-0598">Phosphotransferase system</keyword>
<evidence type="ECO:0000256" key="5">
    <source>
        <dbReference type="ARBA" id="ARBA00022683"/>
    </source>
</evidence>
<evidence type="ECO:0000256" key="1">
    <source>
        <dbReference type="ARBA" id="ARBA00004651"/>
    </source>
</evidence>
<dbReference type="PANTHER" id="PTHR32502">
    <property type="entry name" value="N-ACETYLGALACTOSAMINE PERMEASE II COMPONENT-RELATED"/>
    <property type="match status" value="1"/>
</dbReference>
<evidence type="ECO:0000313" key="10">
    <source>
        <dbReference type="EMBL" id="ADD79444.1"/>
    </source>
</evidence>
<evidence type="ECO:0000256" key="8">
    <source>
        <dbReference type="ARBA" id="ARBA00023136"/>
    </source>
</evidence>
<evidence type="ECO:0000256" key="4">
    <source>
        <dbReference type="ARBA" id="ARBA00022597"/>
    </source>
</evidence>
<evidence type="ECO:0000256" key="6">
    <source>
        <dbReference type="ARBA" id="ARBA00022692"/>
    </source>
</evidence>
<keyword evidence="6 9" id="KW-0812">Transmembrane</keyword>
<feature type="transmembrane region" description="Helical" evidence="9">
    <location>
        <begin position="266"/>
        <end position="284"/>
    </location>
</feature>
<keyword evidence="2" id="KW-0813">Transport</keyword>
<evidence type="ECO:0000313" key="11">
    <source>
        <dbReference type="Proteomes" id="UP000001700"/>
    </source>
</evidence>
<keyword evidence="7 9" id="KW-1133">Transmembrane helix</keyword>
<dbReference type="GO" id="GO:0009401">
    <property type="term" value="P:phosphoenolpyruvate-dependent sugar phosphotransferase system"/>
    <property type="evidence" value="ECO:0007669"/>
    <property type="project" value="UniProtKB-KW"/>
</dbReference>
<feature type="transmembrane region" description="Helical" evidence="9">
    <location>
        <begin position="194"/>
        <end position="211"/>
    </location>
</feature>
<proteinExistence type="predicted"/>
<dbReference type="Proteomes" id="UP000001700">
    <property type="component" value="Chromosome"/>
</dbReference>
<comment type="subcellular location">
    <subcellularLocation>
        <location evidence="1">Cell membrane</location>
        <topology evidence="1">Multi-pass membrane protein</topology>
    </subcellularLocation>
</comment>
<dbReference type="STRING" id="515618.RIEPE_0100"/>
<dbReference type="OrthoDB" id="9811533at2"/>
<gene>
    <name evidence="10" type="ordered locus">RIEPE_0100</name>
</gene>
<dbReference type="PROSITE" id="PS51108">
    <property type="entry name" value="PTS_EIID"/>
    <property type="match status" value="1"/>
</dbReference>
<dbReference type="AlphaFoldDB" id="D4G7R1"/>
<sequence length="286" mass="32391">MKYDKIQDKHLKKISSTDLFKVFLRTHFFQGSWNFERMQALGFCFSMIPIIKKLYPRNDEKRKNVIRRHLEFFNTHPYIASPILGIVTAMEEKKVLSEKDVQESSINSMKIGLMGPLAGIGDPVFWGTVRPVFSSLGAGIAINGSLLGPILFFFLFNIVRISIKYFGVIYGYRKGTNLIEDINKGGMLRKITEGATIVGLFVMGALVNKWTHINIPLVVSKIKNQKDGSIVVTTVQDILDQLMPGIVPLSLTFFCIWLLRKKVNSLFLIIFLFFIGILGSWTGFLS</sequence>
<reference evidence="10" key="1">
    <citation type="submission" date="2008-05" db="EMBL/GenBank/DDBJ databases">
        <title>Genome sequence of Riesia pediculicola USDA.</title>
        <authorList>
            <person name="Kirkness E.F."/>
        </authorList>
    </citation>
    <scope>NUCLEOTIDE SEQUENCE [LARGE SCALE GENOMIC DNA]</scope>
    <source>
        <strain evidence="10">USDA</strain>
    </source>
</reference>
<dbReference type="Pfam" id="PF03613">
    <property type="entry name" value="EIID-AGA"/>
    <property type="match status" value="1"/>
</dbReference>
<dbReference type="RefSeq" id="WP_013087434.1">
    <property type="nucleotide sequence ID" value="NC_014109.1"/>
</dbReference>
<feature type="transmembrane region" description="Helical" evidence="9">
    <location>
        <begin position="135"/>
        <end position="156"/>
    </location>
</feature>
<feature type="transmembrane region" description="Helical" evidence="9">
    <location>
        <begin position="242"/>
        <end position="259"/>
    </location>
</feature>
<dbReference type="PANTHER" id="PTHR32502:SF5">
    <property type="entry name" value="N-ACETYLGALACTOSAMINE PERMEASE IID COMPONENT-RELATED"/>
    <property type="match status" value="1"/>
</dbReference>
<dbReference type="KEGG" id="rip:RIEPE_0100"/>
<organism evidence="10 11">
    <name type="scientific">Riesia pediculicola (strain USDA)</name>
    <dbReference type="NCBI Taxonomy" id="515618"/>
    <lineage>
        <taxon>Bacteria</taxon>
        <taxon>Pseudomonadati</taxon>
        <taxon>Pseudomonadota</taxon>
        <taxon>Gammaproteobacteria</taxon>
        <taxon>Enterobacterales</taxon>
        <taxon>Enterobacteriaceae</taxon>
        <taxon>Candidatus Riesia</taxon>
    </lineage>
</organism>
<dbReference type="NCBIfam" id="TIGR00828">
    <property type="entry name" value="EIID-AGA"/>
    <property type="match status" value="1"/>
</dbReference>
<evidence type="ECO:0000256" key="7">
    <source>
        <dbReference type="ARBA" id="ARBA00022989"/>
    </source>
</evidence>
<keyword evidence="3" id="KW-1003">Cell membrane</keyword>
<evidence type="ECO:0000256" key="9">
    <source>
        <dbReference type="SAM" id="Phobius"/>
    </source>
</evidence>
<dbReference type="InterPro" id="IPR050303">
    <property type="entry name" value="GatZ_KbaZ_carbometab"/>
</dbReference>
<dbReference type="InterPro" id="IPR004704">
    <property type="entry name" value="PTS_IID_man"/>
</dbReference>
<name>D4G7R1_RIEPU</name>
<protein>
    <submittedName>
        <fullName evidence="10">Mannose permease IID component</fullName>
    </submittedName>
</protein>
<dbReference type="eggNOG" id="COG3716">
    <property type="taxonomic scope" value="Bacteria"/>
</dbReference>
<keyword evidence="4" id="KW-0762">Sugar transport</keyword>
<evidence type="ECO:0000256" key="2">
    <source>
        <dbReference type="ARBA" id="ARBA00022448"/>
    </source>
</evidence>
<dbReference type="EMBL" id="CP001085">
    <property type="protein sequence ID" value="ADD79444.1"/>
    <property type="molecule type" value="Genomic_DNA"/>
</dbReference>
<dbReference type="GO" id="GO:0005886">
    <property type="term" value="C:plasma membrane"/>
    <property type="evidence" value="ECO:0007669"/>
    <property type="project" value="UniProtKB-SubCell"/>
</dbReference>
<keyword evidence="11" id="KW-1185">Reference proteome</keyword>
<evidence type="ECO:0000256" key="3">
    <source>
        <dbReference type="ARBA" id="ARBA00022475"/>
    </source>
</evidence>